<feature type="transmembrane region" description="Helical" evidence="8">
    <location>
        <begin position="485"/>
        <end position="504"/>
    </location>
</feature>
<feature type="transmembrane region" description="Helical" evidence="8">
    <location>
        <begin position="54"/>
        <end position="76"/>
    </location>
</feature>
<evidence type="ECO:0000256" key="8">
    <source>
        <dbReference type="SAM" id="Phobius"/>
    </source>
</evidence>
<dbReference type="OrthoDB" id="28755at2759"/>
<feature type="region of interest" description="Disordered" evidence="7">
    <location>
        <begin position="351"/>
        <end position="371"/>
    </location>
</feature>
<dbReference type="PANTHER" id="PTHR19432">
    <property type="entry name" value="SUGAR TRANSPORTER"/>
    <property type="match status" value="1"/>
</dbReference>
<feature type="transmembrane region" description="Helical" evidence="8">
    <location>
        <begin position="561"/>
        <end position="585"/>
    </location>
</feature>
<feature type="transmembrane region" description="Helical" evidence="8">
    <location>
        <begin position="510"/>
        <end position="532"/>
    </location>
</feature>
<feature type="transmembrane region" description="Helical" evidence="8">
    <location>
        <begin position="405"/>
        <end position="425"/>
    </location>
</feature>
<name>A0A0A1WT32_ZEUCU</name>
<keyword evidence="5 8" id="KW-0472">Membrane</keyword>
<dbReference type="InterPro" id="IPR036259">
    <property type="entry name" value="MFS_trans_sf"/>
</dbReference>
<feature type="transmembrane region" description="Helical" evidence="8">
    <location>
        <begin position="591"/>
        <end position="612"/>
    </location>
</feature>
<proteinExistence type="inferred from homology"/>
<dbReference type="PANTHER" id="PTHR19432:SF35">
    <property type="entry name" value="SOLUTE CARRIER FAMILY 45 MEMBER 3 ISOFORM X1"/>
    <property type="match status" value="1"/>
</dbReference>
<keyword evidence="3 8" id="KW-0812">Transmembrane</keyword>
<dbReference type="GO" id="GO:0016020">
    <property type="term" value="C:membrane"/>
    <property type="evidence" value="ECO:0007669"/>
    <property type="project" value="UniProtKB-SubCell"/>
</dbReference>
<dbReference type="GO" id="GO:0008506">
    <property type="term" value="F:sucrose:proton symporter activity"/>
    <property type="evidence" value="ECO:0007669"/>
    <property type="project" value="TreeGrafter"/>
</dbReference>
<dbReference type="CDD" id="cd17313">
    <property type="entry name" value="MFS_SLC45_SUC"/>
    <property type="match status" value="1"/>
</dbReference>
<sequence>MVGVATGSSEHSMSSTKNPMIKYMLKSRENHALNQKHDYSHVFRRKTRFEMFRLAVIAMAIEFAYAAETSFVSPILLQIGIDHKLMTMAWGVSPIIGFFISPLLGSISDRCTLNWGRRRPIITFLSVGILLGLILVPYGKDLGILFGDIGYNMTSVNSSAMNDAVAAALQSTEVDNAEGPIPSNFKFAAILTIIGMVMLDLNADTCQTPARTYMLDVCIPEDQARGLTTFSLLAGFGGTIGYAIGGIDWEKTQFGVALGGNIKTVFGMVTIIFIICYFVTITTFREIPLKLIERDEMLRPLSAAAIKKELSKKNNAVYYIKETDALELETATEEKNYDTIAPMESYQNGYSPSMDGSDKANEPSQSNNAHNNSTMAVELDDCVDTAITLAKYLKSIFVMPKSMRILALTNLLCWMGHVTYCLYFTDFVGEAVFNGDPTALPGTEAAQLYEAGVRFGCWGMSVYALSCSIYSITVTKLRKLFGTKVVYITGILYYGIGMLVLAIWPTKWGVIVFSTSAGILYGTIFTIPYILVANYHAKDCFRMHNGESVPLKQARGLGTDVAIISSMVFIAQLVISLSIGPLISWMQTTCAILYASTFLAVLAAISAMFVLYV</sequence>
<organism evidence="9">
    <name type="scientific">Zeugodacus cucurbitae</name>
    <name type="common">Melon fruit fly</name>
    <name type="synonym">Bactrocera cucurbitae</name>
    <dbReference type="NCBI Taxonomy" id="28588"/>
    <lineage>
        <taxon>Eukaryota</taxon>
        <taxon>Metazoa</taxon>
        <taxon>Ecdysozoa</taxon>
        <taxon>Arthropoda</taxon>
        <taxon>Hexapoda</taxon>
        <taxon>Insecta</taxon>
        <taxon>Pterygota</taxon>
        <taxon>Neoptera</taxon>
        <taxon>Endopterygota</taxon>
        <taxon>Diptera</taxon>
        <taxon>Brachycera</taxon>
        <taxon>Muscomorpha</taxon>
        <taxon>Tephritoidea</taxon>
        <taxon>Tephritidae</taxon>
        <taxon>Zeugodacus</taxon>
        <taxon>Zeugodacus</taxon>
    </lineage>
</organism>
<dbReference type="Gene3D" id="1.20.1250.20">
    <property type="entry name" value="MFS general substrate transporter like domains"/>
    <property type="match status" value="1"/>
</dbReference>
<feature type="transmembrane region" description="Helical" evidence="8">
    <location>
        <begin position="224"/>
        <end position="245"/>
    </location>
</feature>
<dbReference type="EMBL" id="GBXI01012285">
    <property type="protein sequence ID" value="JAD02007.1"/>
    <property type="molecule type" value="Transcribed_RNA"/>
</dbReference>
<dbReference type="AlphaFoldDB" id="A0A0A1WT32"/>
<feature type="compositionally biased region" description="Polar residues" evidence="7">
    <location>
        <begin position="362"/>
        <end position="371"/>
    </location>
</feature>
<feature type="transmembrane region" description="Helical" evidence="8">
    <location>
        <begin position="120"/>
        <end position="138"/>
    </location>
</feature>
<protein>
    <submittedName>
        <fullName evidence="9">Membrane-associated transporter protein</fullName>
    </submittedName>
</protein>
<evidence type="ECO:0000313" key="9">
    <source>
        <dbReference type="EMBL" id="JAD02007.1"/>
    </source>
</evidence>
<accession>A0A0A1WT32</accession>
<keyword evidence="2" id="KW-0813">Transport</keyword>
<evidence type="ECO:0000256" key="4">
    <source>
        <dbReference type="ARBA" id="ARBA00022989"/>
    </source>
</evidence>
<gene>
    <name evidence="9" type="primary">Slc45a2_0</name>
    <name evidence="9" type="ORF">g.38787</name>
</gene>
<dbReference type="InterPro" id="IPR011701">
    <property type="entry name" value="MFS"/>
</dbReference>
<dbReference type="Pfam" id="PF07690">
    <property type="entry name" value="MFS_1"/>
    <property type="match status" value="1"/>
</dbReference>
<evidence type="ECO:0000256" key="7">
    <source>
        <dbReference type="SAM" id="MobiDB-lite"/>
    </source>
</evidence>
<evidence type="ECO:0000256" key="3">
    <source>
        <dbReference type="ARBA" id="ARBA00022692"/>
    </source>
</evidence>
<feature type="transmembrane region" description="Helical" evidence="8">
    <location>
        <begin position="185"/>
        <end position="203"/>
    </location>
</feature>
<evidence type="ECO:0000256" key="2">
    <source>
        <dbReference type="ARBA" id="ARBA00022448"/>
    </source>
</evidence>
<reference evidence="9" key="2">
    <citation type="journal article" date="2015" name="Gigascience">
        <title>Reconstructing a comprehensive transcriptome assembly of a white-pupal translocated strain of the pest fruit fly Bactrocera cucurbitae.</title>
        <authorList>
            <person name="Sim S.B."/>
            <person name="Calla B."/>
            <person name="Hall B."/>
            <person name="DeRego T."/>
            <person name="Geib S.M."/>
        </authorList>
    </citation>
    <scope>NUCLEOTIDE SEQUENCE</scope>
</reference>
<reference evidence="9" key="1">
    <citation type="submission" date="2014-11" db="EMBL/GenBank/DDBJ databases">
        <authorList>
            <person name="Geib S."/>
        </authorList>
    </citation>
    <scope>NUCLEOTIDE SEQUENCE</scope>
</reference>
<comment type="similarity">
    <text evidence="6">Belongs to the glycoside-pentoside-hexuronide (GPH) cation symporter transporter (TC 2.A.2) family.</text>
</comment>
<evidence type="ECO:0000256" key="6">
    <source>
        <dbReference type="ARBA" id="ARBA00038193"/>
    </source>
</evidence>
<evidence type="ECO:0000256" key="5">
    <source>
        <dbReference type="ARBA" id="ARBA00023136"/>
    </source>
</evidence>
<feature type="transmembrane region" description="Helical" evidence="8">
    <location>
        <begin position="88"/>
        <end position="108"/>
    </location>
</feature>
<evidence type="ECO:0000256" key="1">
    <source>
        <dbReference type="ARBA" id="ARBA00004141"/>
    </source>
</evidence>
<feature type="transmembrane region" description="Helical" evidence="8">
    <location>
        <begin position="265"/>
        <end position="284"/>
    </location>
</feature>
<comment type="subcellular location">
    <subcellularLocation>
        <location evidence="1">Membrane</location>
        <topology evidence="1">Multi-pass membrane protein</topology>
    </subcellularLocation>
</comment>
<keyword evidence="4 8" id="KW-1133">Transmembrane helix</keyword>
<dbReference type="SUPFAM" id="SSF103473">
    <property type="entry name" value="MFS general substrate transporter"/>
    <property type="match status" value="2"/>
</dbReference>